<proteinExistence type="predicted"/>
<dbReference type="InterPro" id="IPR012341">
    <property type="entry name" value="6hp_glycosidase-like_sf"/>
</dbReference>
<keyword evidence="1 5" id="KW-0378">Hydrolase</keyword>
<protein>
    <recommendedName>
        <fullName evidence="3">Putative periplasmic trehalase</fullName>
    </recommendedName>
</protein>
<dbReference type="EMBL" id="CP025085">
    <property type="protein sequence ID" value="AUH01158.1"/>
    <property type="molecule type" value="Genomic_DNA"/>
</dbReference>
<dbReference type="GO" id="GO:0071474">
    <property type="term" value="P:cellular hyperosmotic response"/>
    <property type="evidence" value="ECO:0007669"/>
    <property type="project" value="UniProtKB-ARBA"/>
</dbReference>
<dbReference type="KEGG" id="serq:CWC46_15860"/>
<dbReference type="InterPro" id="IPR001661">
    <property type="entry name" value="Glyco_hydro_37"/>
</dbReference>
<dbReference type="InterPro" id="IPR008928">
    <property type="entry name" value="6-hairpin_glycosidase_sf"/>
</dbReference>
<dbReference type="Gene3D" id="1.50.10.10">
    <property type="match status" value="1"/>
</dbReference>
<dbReference type="Proteomes" id="UP000017700">
    <property type="component" value="Chromosome"/>
</dbReference>
<reference evidence="5" key="2">
    <citation type="submission" date="2013-09" db="EMBL/GenBank/DDBJ databases">
        <authorList>
            <person name="Wang G."/>
            <person name="Yang Y."/>
            <person name="Su Y."/>
        </authorList>
    </citation>
    <scope>NUCLEOTIDE SEQUENCE</scope>
    <source>
        <strain evidence="5">ATCC 39006</strain>
    </source>
</reference>
<dbReference type="RefSeq" id="WP_021015576.1">
    <property type="nucleotide sequence ID" value="NZ_CP025084.1"/>
</dbReference>
<dbReference type="STRING" id="104623.Ser39006_02310"/>
<dbReference type="FunFam" id="1.50.10.10:FF:000003">
    <property type="entry name" value="Cytoplasmic trehalase"/>
    <property type="match status" value="1"/>
</dbReference>
<reference evidence="5 6" key="1">
    <citation type="journal article" date="2013" name="Genome Announc.">
        <title>Draft genome sequence of Serratia sp. strain ATCC 39006, a model bacterium for analysis of the biosynthesis and regulation of prodigiosin, a carbapenem, and gas vesicles.</title>
        <authorList>
            <person name="Fineran P.C."/>
            <person name="Iglesias Cans M.C."/>
            <person name="Ramsay J.P."/>
            <person name="Wilf N.M."/>
            <person name="Cossyleon D."/>
            <person name="McNeil M.B."/>
            <person name="Williamson N.R."/>
            <person name="Monson R.E."/>
            <person name="Becher S.A."/>
            <person name="Stanton J.A."/>
            <person name="Brugger K."/>
            <person name="Brown S.D."/>
            <person name="Salmond G.P."/>
        </authorList>
    </citation>
    <scope>NUCLEOTIDE SEQUENCE [LARGE SCALE GENOMIC DNA]</scope>
    <source>
        <strain evidence="5">ATCC 39006</strain>
        <strain evidence="6">ATCC 39006 / SC 11482</strain>
    </source>
</reference>
<name>A0A2I5TLN6_SERS3</name>
<evidence type="ECO:0000256" key="3">
    <source>
        <dbReference type="ARBA" id="ARBA00073174"/>
    </source>
</evidence>
<gene>
    <name evidence="5" type="primary">treA</name>
    <name evidence="4" type="ORF">CWC46_15860</name>
    <name evidence="5" type="ORF">Ser39006_015865</name>
</gene>
<dbReference type="Pfam" id="PF01204">
    <property type="entry name" value="Trehalase"/>
    <property type="match status" value="1"/>
</dbReference>
<dbReference type="AlphaFoldDB" id="A0A2I5TLN6"/>
<dbReference type="SUPFAM" id="SSF48208">
    <property type="entry name" value="Six-hairpin glycosidases"/>
    <property type="match status" value="1"/>
</dbReference>
<dbReference type="Proteomes" id="UP000233778">
    <property type="component" value="Chromosome"/>
</dbReference>
<dbReference type="GO" id="GO:0005993">
    <property type="term" value="P:trehalose catabolic process"/>
    <property type="evidence" value="ECO:0007669"/>
    <property type="project" value="TreeGrafter"/>
</dbReference>
<dbReference type="PANTHER" id="PTHR23403">
    <property type="entry name" value="TREHALASE"/>
    <property type="match status" value="1"/>
</dbReference>
<dbReference type="NCBIfam" id="NF009773">
    <property type="entry name" value="PRK13270.1"/>
    <property type="match status" value="1"/>
</dbReference>
<sequence length="551" mass="62702">MISFRVVRRYLLLIILQCIIANNVIPIAWAEPVTASEVNSPPDVLFGPLFKAVQRAKLFPDQKTFADAVPKYEPSAIMADYYAQKNQHHFDLNYFVQNNFTLPSDGKGFIPPGGQTLREHINALWPHLTQSTPDIARWDSLLPLPNAYVVPGGRFREVYYWDSYFTMLGLAESGQWDTIRNMVNNFAWQIDQYGHIPNGNRTYYLSRSQPPFFSKMVELLATHDGQNTLVTYLPQIKKEYDYWMAGAEDLKPGQASERVVRLPDGTVLNRYWDERDVPRTESWLDDVTTASAVKGNQRAHLYRNLRAGAASGWDFSSRWLKDPMKLSTINITEILPVDLNSLIYHIERVLAKASQLDNHTDAARRYTELAAKRRQAINHYFWNTAKGYYADYDWKQKEVHNQLTAATLFPLYVQAATDEYANKTAEVVRAELLKKGGLATTTIHTGQQWDAPNGWAPLQWVAVQGLRYYHHDALARDIGTRFLNSVVQTYHLENKLVEKYDIEGDTGGGGGGEYPLQDGFGWTNGVTMKLLALYPLPEDQPGTVSNDKLAQ</sequence>
<dbReference type="NCBIfam" id="NF009774">
    <property type="entry name" value="PRK13271.1"/>
    <property type="match status" value="1"/>
</dbReference>
<evidence type="ECO:0000313" key="6">
    <source>
        <dbReference type="Proteomes" id="UP000017700"/>
    </source>
</evidence>
<reference evidence="5" key="4">
    <citation type="submission" date="2017-11" db="EMBL/GenBank/DDBJ databases">
        <title>Complete genome sequence of Serratia sp. ATCC 39006.</title>
        <authorList>
            <person name="Hampton H.G."/>
            <person name="Jackson S.A."/>
            <person name="Jauregui R."/>
            <person name="Poulter G.T.M."/>
            <person name="Salmond G.P.C."/>
            <person name="Fineran P.C."/>
        </authorList>
    </citation>
    <scope>NUCLEOTIDE SEQUENCE</scope>
    <source>
        <strain evidence="5">ATCC 39006</strain>
    </source>
</reference>
<dbReference type="OrthoDB" id="106887at2"/>
<dbReference type="PRINTS" id="PR00744">
    <property type="entry name" value="GLHYDRLASE37"/>
</dbReference>
<evidence type="ECO:0000313" key="5">
    <source>
        <dbReference type="EMBL" id="AUH05479.1"/>
    </source>
</evidence>
<dbReference type="GO" id="GO:0004555">
    <property type="term" value="F:alpha,alpha-trehalase activity"/>
    <property type="evidence" value="ECO:0007669"/>
    <property type="project" value="InterPro"/>
</dbReference>
<dbReference type="PANTHER" id="PTHR23403:SF1">
    <property type="entry name" value="TREHALASE"/>
    <property type="match status" value="1"/>
</dbReference>
<dbReference type="PROSITE" id="PS00927">
    <property type="entry name" value="TREHALASE_1"/>
    <property type="match status" value="1"/>
</dbReference>
<accession>A0A2I5TLN6</accession>
<evidence type="ECO:0000256" key="1">
    <source>
        <dbReference type="ARBA" id="ARBA00022801"/>
    </source>
</evidence>
<dbReference type="InterPro" id="IPR018232">
    <property type="entry name" value="Glyco_hydro_37_CS"/>
</dbReference>
<evidence type="ECO:0000313" key="4">
    <source>
        <dbReference type="EMBL" id="AUH01158.1"/>
    </source>
</evidence>
<evidence type="ECO:0000313" key="7">
    <source>
        <dbReference type="Proteomes" id="UP000233778"/>
    </source>
</evidence>
<dbReference type="PROSITE" id="PS00928">
    <property type="entry name" value="TREHALASE_2"/>
    <property type="match status" value="1"/>
</dbReference>
<dbReference type="KEGG" id="sera:Ser39006_015865"/>
<reference evidence="4 7" key="3">
    <citation type="submission" date="2017-11" db="EMBL/GenBank/DDBJ databases">
        <title>Complete genome sequence of Serratia sp. ATCC 39006 LacA.</title>
        <authorList>
            <person name="Hampton H.G."/>
            <person name="Jackson S.A."/>
            <person name="Jauregui R."/>
            <person name="Poulter G.T.M."/>
            <person name="Salmond G.P.C."/>
            <person name="Fineran P.C."/>
        </authorList>
    </citation>
    <scope>NUCLEOTIDE SEQUENCE [LARGE SCALE GENOMIC DNA]</scope>
    <source>
        <strain evidence="4 7">ATCC 39006</strain>
    </source>
</reference>
<organism evidence="5 6">
    <name type="scientific">Serratia sp. (strain ATCC 39006)</name>
    <name type="common">Prodigiosinella confusarubida</name>
    <dbReference type="NCBI Taxonomy" id="104623"/>
    <lineage>
        <taxon>Bacteria</taxon>
        <taxon>Pseudomonadati</taxon>
        <taxon>Pseudomonadota</taxon>
        <taxon>Gammaproteobacteria</taxon>
        <taxon>Enterobacterales</taxon>
        <taxon>Pectobacteriaceae</taxon>
        <taxon>Prodigiosinella</taxon>
    </lineage>
</organism>
<keyword evidence="6" id="KW-1185">Reference proteome</keyword>
<dbReference type="EMBL" id="CP025084">
    <property type="protein sequence ID" value="AUH05479.1"/>
    <property type="molecule type" value="Genomic_DNA"/>
</dbReference>
<keyword evidence="2 5" id="KW-0326">Glycosidase</keyword>
<evidence type="ECO:0000256" key="2">
    <source>
        <dbReference type="ARBA" id="ARBA00023295"/>
    </source>
</evidence>